<dbReference type="PANTHER" id="PTHR10799">
    <property type="entry name" value="SNF2/RAD54 HELICASE FAMILY"/>
    <property type="match status" value="1"/>
</dbReference>
<proteinExistence type="predicted"/>
<keyword evidence="1" id="KW-0547">Nucleotide-binding</keyword>
<dbReference type="Pfam" id="PF11171">
    <property type="entry name" value="DUF2958"/>
    <property type="match status" value="1"/>
</dbReference>
<accession>A0A380MW04</accession>
<dbReference type="AlphaFoldDB" id="A0A380MW04"/>
<dbReference type="SMART" id="SM00487">
    <property type="entry name" value="DEXDc"/>
    <property type="match status" value="1"/>
</dbReference>
<name>A0A380MW04_9GAMM</name>
<dbReference type="EMBL" id="UHIC01000001">
    <property type="protein sequence ID" value="SUO96749.1"/>
    <property type="molecule type" value="Genomic_DNA"/>
</dbReference>
<dbReference type="InterPro" id="IPR000330">
    <property type="entry name" value="SNF2_N"/>
</dbReference>
<evidence type="ECO:0000313" key="3">
    <source>
        <dbReference type="EMBL" id="SUO96749.1"/>
    </source>
</evidence>
<gene>
    <name evidence="3" type="ORF">NCTC13337_02000</name>
</gene>
<dbReference type="PROSITE" id="PS51194">
    <property type="entry name" value="HELICASE_CTER"/>
    <property type="match status" value="1"/>
</dbReference>
<dbReference type="GO" id="GO:0005524">
    <property type="term" value="F:ATP binding"/>
    <property type="evidence" value="ECO:0007669"/>
    <property type="project" value="InterPro"/>
</dbReference>
<keyword evidence="1" id="KW-0067">ATP-binding</keyword>
<dbReference type="Proteomes" id="UP000254601">
    <property type="component" value="Unassembled WGS sequence"/>
</dbReference>
<keyword evidence="1" id="KW-0347">Helicase</keyword>
<dbReference type="SUPFAM" id="SSF52540">
    <property type="entry name" value="P-loop containing nucleoside triphosphate hydrolases"/>
    <property type="match status" value="2"/>
</dbReference>
<evidence type="ECO:0000256" key="1">
    <source>
        <dbReference type="ARBA" id="ARBA00022806"/>
    </source>
</evidence>
<keyword evidence="4" id="KW-1185">Reference proteome</keyword>
<dbReference type="OrthoDB" id="9772064at2"/>
<evidence type="ECO:0000259" key="2">
    <source>
        <dbReference type="PROSITE" id="PS51194"/>
    </source>
</evidence>
<dbReference type="Gene3D" id="3.40.50.10810">
    <property type="entry name" value="Tandem AAA-ATPase domain"/>
    <property type="match status" value="2"/>
</dbReference>
<dbReference type="InterPro" id="IPR038718">
    <property type="entry name" value="SNF2-like_sf"/>
</dbReference>
<dbReference type="Pfam" id="PF00271">
    <property type="entry name" value="Helicase_C"/>
    <property type="match status" value="1"/>
</dbReference>
<dbReference type="InterPro" id="IPR027417">
    <property type="entry name" value="P-loop_NTPase"/>
</dbReference>
<dbReference type="RefSeq" id="WP_084601759.1">
    <property type="nucleotide sequence ID" value="NZ_LWHB01000154.1"/>
</dbReference>
<keyword evidence="1" id="KW-0378">Hydrolase</keyword>
<dbReference type="Gene3D" id="3.40.50.300">
    <property type="entry name" value="P-loop containing nucleotide triphosphate hydrolases"/>
    <property type="match status" value="1"/>
</dbReference>
<dbReference type="InterPro" id="IPR001650">
    <property type="entry name" value="Helicase_C-like"/>
</dbReference>
<organism evidence="3 4">
    <name type="scientific">Suttonella ornithocola</name>
    <dbReference type="NCBI Taxonomy" id="279832"/>
    <lineage>
        <taxon>Bacteria</taxon>
        <taxon>Pseudomonadati</taxon>
        <taxon>Pseudomonadota</taxon>
        <taxon>Gammaproteobacteria</taxon>
        <taxon>Cardiobacteriales</taxon>
        <taxon>Cardiobacteriaceae</taxon>
        <taxon>Suttonella</taxon>
    </lineage>
</organism>
<reference evidence="3 4" key="1">
    <citation type="submission" date="2018-06" db="EMBL/GenBank/DDBJ databases">
        <authorList>
            <consortium name="Pathogen Informatics"/>
            <person name="Doyle S."/>
        </authorList>
    </citation>
    <scope>NUCLEOTIDE SEQUENCE [LARGE SCALE GENOMIC DNA]</scope>
    <source>
        <strain evidence="3 4">NCTC13337</strain>
    </source>
</reference>
<sequence>MLTTKSYLDLFTNDELNQLRENHRNCNKKGHDPFPVVSLRIFYNRCRWLLTEVRSDGIAFGLCDMGVGSPELGYVDLNEVYQTTGKLLYVDRKFKAIAPLSVYAEAARKAQEITEEIEFDASITETATEEDSTIPLQQFLSDYRDELLEQVNEQTPVFYNGEHETWQDDCLAQLKRQPFEAQKSRIHACYSGLVTHGLPAVFLNGEMGTGKTFMGISVSALIHKGHSQKPTLVISPPHLVYKWRREILDTIPDAAVTVINGSNAMQELMRFRDNLVAGKFSDGRPRYLIIGRVRMRMGFYWRPAYWKRRYSLETTDADNQPAMLTYDAVACPHCGRYQFNTEGEVLRAYDLWGAEQRKTCQHCREPLWTMKHRDSDDQSEEDKLRKFLLQLPGIGKKSCDKLIATFGVKTLSQIIDDNLYDFVNLMDAEGKFVFKEKHAQRLEKAMGRLEFAMQMISYQPSEFVKRYFPRKAFSLALIDEAHEYKNAGSAQGQAMAVLCSEAEKVLCLTGTLMGGYASDLFHLLFRAMPTEMVKMGYKPNSKGSFASAESRFMETYGCLIQTFKYRSDGSFATSNAKRTSVSTKKAPGFSPQGIAQFVLPYAVFMRLIDLGEGILPDYIEQARMIDMDDRLSEHYQQVKSDMRSVLDHAVRTRNIGLMSTAISVLMRRPETAHIAEEVLHPQEKTPLATYPAIYAPDEPTAKEQDIIDVCREEKAQRRKVIVYTTYTERFDTATRLKTLLTEAGLKAAVLRSTVSSDAREDWISDQVEKGIDVLITNPELVKTGLDLLSFPTIYFAQTGYNVYTVAQAARRSWRIGQKETVKVYYACYSESSQKDCYELMAKKMKTALSTMGVMPETGLDSFDEEEDETSITSALAKQLLNRR</sequence>
<dbReference type="InterPro" id="IPR021341">
    <property type="entry name" value="DUF2958"/>
</dbReference>
<dbReference type="InterPro" id="IPR014001">
    <property type="entry name" value="Helicase_ATP-bd"/>
</dbReference>
<dbReference type="Pfam" id="PF00176">
    <property type="entry name" value="SNF2-rel_dom"/>
    <property type="match status" value="1"/>
</dbReference>
<evidence type="ECO:0000313" key="4">
    <source>
        <dbReference type="Proteomes" id="UP000254601"/>
    </source>
</evidence>
<protein>
    <submittedName>
        <fullName evidence="3">Protein of uncharacterized function (DUF2958)</fullName>
    </submittedName>
</protein>
<feature type="domain" description="Helicase C-terminal" evidence="2">
    <location>
        <begin position="702"/>
        <end position="859"/>
    </location>
</feature>